<dbReference type="Proteomes" id="UP000193077">
    <property type="component" value="Unassembled WGS sequence"/>
</dbReference>
<keyword evidence="2" id="KW-0732">Signal</keyword>
<dbReference type="Gene3D" id="3.40.190.10">
    <property type="entry name" value="Periplasmic binding protein-like II"/>
    <property type="match status" value="1"/>
</dbReference>
<proteinExistence type="inferred from homology"/>
<protein>
    <submittedName>
        <fullName evidence="3">Tripartite tricarboxylate transporter family receptor</fullName>
    </submittedName>
</protein>
<comment type="similarity">
    <text evidence="1">Belongs to the UPF0065 (bug) family.</text>
</comment>
<dbReference type="CDD" id="cd07012">
    <property type="entry name" value="PBP2_Bug_TTT"/>
    <property type="match status" value="1"/>
</dbReference>
<feature type="signal peptide" evidence="2">
    <location>
        <begin position="1"/>
        <end position="24"/>
    </location>
</feature>
<dbReference type="RefSeq" id="WP_085794249.1">
    <property type="nucleotide sequence ID" value="NZ_FWFO01000001.1"/>
</dbReference>
<dbReference type="InterPro" id="IPR005064">
    <property type="entry name" value="BUG"/>
</dbReference>
<gene>
    <name evidence="3" type="ORF">TRL7639_00543</name>
</gene>
<sequence length="326" mass="34315">MKTLIKSLAAGAAIAVASLTSAQAEGYPDRPITMVIPYGPGGAADLSARLISGTAPSYLGQPILAVNRTGAAGVVGSNFVINSKADGYTLLSARVGSQMGVPAMNKTIPYEWDDFTMLGLIETNPFVLVVAGDSPINSFAEFEAAIKDGTEMTYGSAGVGTLLHIATAVMADTMGANADNLIHVPYKGGGKARAAIIGGQVDFMWQNLSGVINAIEGGQLKALAITTPERFEAVGDIPTVSELGYPDMEQIIGWSAIYGPPDLPEDVVAAWTDTLQKLKDDKAWNRMTTQLGNVVDIRSPEETKAFVEAQYKVFDSALDKLGLTIR</sequence>
<dbReference type="EMBL" id="FWFO01000001">
    <property type="protein sequence ID" value="SLN21020.1"/>
    <property type="molecule type" value="Genomic_DNA"/>
</dbReference>
<dbReference type="SUPFAM" id="SSF53850">
    <property type="entry name" value="Periplasmic binding protein-like II"/>
    <property type="match status" value="1"/>
</dbReference>
<dbReference type="Pfam" id="PF03401">
    <property type="entry name" value="TctC"/>
    <property type="match status" value="1"/>
</dbReference>
<feature type="chain" id="PRO_5012712212" evidence="2">
    <location>
        <begin position="25"/>
        <end position="326"/>
    </location>
</feature>
<evidence type="ECO:0000256" key="2">
    <source>
        <dbReference type="SAM" id="SignalP"/>
    </source>
</evidence>
<keyword evidence="3" id="KW-0675">Receptor</keyword>
<evidence type="ECO:0000256" key="1">
    <source>
        <dbReference type="ARBA" id="ARBA00006987"/>
    </source>
</evidence>
<evidence type="ECO:0000313" key="3">
    <source>
        <dbReference type="EMBL" id="SLN21020.1"/>
    </source>
</evidence>
<evidence type="ECO:0000313" key="4">
    <source>
        <dbReference type="Proteomes" id="UP000193077"/>
    </source>
</evidence>
<organism evidence="3 4">
    <name type="scientific">Falsiruegeria litorea R37</name>
    <dbReference type="NCBI Taxonomy" id="1200284"/>
    <lineage>
        <taxon>Bacteria</taxon>
        <taxon>Pseudomonadati</taxon>
        <taxon>Pseudomonadota</taxon>
        <taxon>Alphaproteobacteria</taxon>
        <taxon>Rhodobacterales</taxon>
        <taxon>Roseobacteraceae</taxon>
        <taxon>Falsiruegeria</taxon>
    </lineage>
</organism>
<dbReference type="InterPro" id="IPR042100">
    <property type="entry name" value="Bug_dom1"/>
</dbReference>
<dbReference type="OrthoDB" id="7248487at2"/>
<accession>A0A1Y5RMP1</accession>
<name>A0A1Y5RMP1_9RHOB</name>
<dbReference type="PANTHER" id="PTHR42928">
    <property type="entry name" value="TRICARBOXYLATE-BINDING PROTEIN"/>
    <property type="match status" value="1"/>
</dbReference>
<dbReference type="AlphaFoldDB" id="A0A1Y5RMP1"/>
<keyword evidence="4" id="KW-1185">Reference proteome</keyword>
<dbReference type="Gene3D" id="3.40.190.150">
    <property type="entry name" value="Bordetella uptake gene, domain 1"/>
    <property type="match status" value="1"/>
</dbReference>
<reference evidence="3 4" key="1">
    <citation type="submission" date="2017-03" db="EMBL/GenBank/DDBJ databases">
        <authorList>
            <person name="Afonso C.L."/>
            <person name="Miller P.J."/>
            <person name="Scott M.A."/>
            <person name="Spackman E."/>
            <person name="Goraichik I."/>
            <person name="Dimitrov K.M."/>
            <person name="Suarez D.L."/>
            <person name="Swayne D.E."/>
        </authorList>
    </citation>
    <scope>NUCLEOTIDE SEQUENCE [LARGE SCALE GENOMIC DNA]</scope>
    <source>
        <strain evidence="3 4">CECT 7639</strain>
    </source>
</reference>
<dbReference type="PANTHER" id="PTHR42928:SF5">
    <property type="entry name" value="BLR1237 PROTEIN"/>
    <property type="match status" value="1"/>
</dbReference>
<dbReference type="PIRSF" id="PIRSF017082">
    <property type="entry name" value="YflP"/>
    <property type="match status" value="1"/>
</dbReference>